<proteinExistence type="predicted"/>
<feature type="compositionally biased region" description="Polar residues" evidence="1">
    <location>
        <begin position="1"/>
        <end position="11"/>
    </location>
</feature>
<gene>
    <name evidence="2" type="ORF">TSPGSL018_3165</name>
</gene>
<reference evidence="2" key="1">
    <citation type="submission" date="2014-05" db="EMBL/GenBank/DDBJ databases">
        <title>The transcriptome of the halophilic microalga Tetraselmis sp. GSL018 isolated from the Great Salt Lake, Utah.</title>
        <authorList>
            <person name="Jinkerson R.E."/>
            <person name="D'Adamo S."/>
            <person name="Posewitz M.C."/>
        </authorList>
    </citation>
    <scope>NUCLEOTIDE SEQUENCE</scope>
    <source>
        <strain evidence="2">GSL018</strain>
    </source>
</reference>
<evidence type="ECO:0000313" key="2">
    <source>
        <dbReference type="EMBL" id="JAC70884.1"/>
    </source>
</evidence>
<protein>
    <submittedName>
        <fullName evidence="2">Uncharacterized protein</fullName>
    </submittedName>
</protein>
<organism evidence="2">
    <name type="scientific">Tetraselmis sp. GSL018</name>
    <dbReference type="NCBI Taxonomy" id="582737"/>
    <lineage>
        <taxon>Eukaryota</taxon>
        <taxon>Viridiplantae</taxon>
        <taxon>Chlorophyta</taxon>
        <taxon>core chlorophytes</taxon>
        <taxon>Chlorodendrophyceae</taxon>
        <taxon>Chlorodendrales</taxon>
        <taxon>Chlorodendraceae</taxon>
        <taxon>Tetraselmis</taxon>
    </lineage>
</organism>
<evidence type="ECO:0000256" key="1">
    <source>
        <dbReference type="SAM" id="MobiDB-lite"/>
    </source>
</evidence>
<accession>A0A061RJD6</accession>
<dbReference type="EMBL" id="GBEZ01015264">
    <property type="protein sequence ID" value="JAC70884.1"/>
    <property type="molecule type" value="Transcribed_RNA"/>
</dbReference>
<name>A0A061RJD6_9CHLO</name>
<feature type="region of interest" description="Disordered" evidence="1">
    <location>
        <begin position="1"/>
        <end position="47"/>
    </location>
</feature>
<sequence>MAIRIDTSSLLKPQPKKRSDPQKLDANNRGNMMARIQAGGTGGPPASAAAAAYLSGALHGDDDGPTVVLSGDLTFQVWPIASAKDPPGTCASLCAPSEGGRGGCREGSP</sequence>
<dbReference type="AlphaFoldDB" id="A0A061RJD6"/>